<keyword evidence="2" id="KW-0274">FAD</keyword>
<evidence type="ECO:0000256" key="1">
    <source>
        <dbReference type="PIRSR" id="PIRSR011396-1"/>
    </source>
</evidence>
<dbReference type="PANTHER" id="PTHR43747">
    <property type="entry name" value="FAD-BINDING PROTEIN"/>
    <property type="match status" value="1"/>
</dbReference>
<feature type="binding site" evidence="2">
    <location>
        <position position="337"/>
    </location>
    <ligand>
        <name>FAD</name>
        <dbReference type="ChEBI" id="CHEBI:57692"/>
    </ligand>
</feature>
<organism evidence="3 4">
    <name type="scientific">Phenylobacterium deserti</name>
    <dbReference type="NCBI Taxonomy" id="1914756"/>
    <lineage>
        <taxon>Bacteria</taxon>
        <taxon>Pseudomonadati</taxon>
        <taxon>Pseudomonadota</taxon>
        <taxon>Alphaproteobacteria</taxon>
        <taxon>Caulobacterales</taxon>
        <taxon>Caulobacteraceae</taxon>
        <taxon>Phenylobacterium</taxon>
    </lineage>
</organism>
<dbReference type="GO" id="GO:0004497">
    <property type="term" value="F:monooxygenase activity"/>
    <property type="evidence" value="ECO:0007669"/>
    <property type="project" value="InterPro"/>
</dbReference>
<dbReference type="InterPro" id="IPR036188">
    <property type="entry name" value="FAD/NAD-bd_sf"/>
</dbReference>
<dbReference type="OrthoDB" id="5695497at2"/>
<gene>
    <name evidence="3" type="ORF">DJ018_13505</name>
</gene>
<feature type="binding site" evidence="2">
    <location>
        <position position="346"/>
    </location>
    <ligand>
        <name>L-tryptophan</name>
        <dbReference type="ChEBI" id="CHEBI:57912"/>
    </ligand>
</feature>
<feature type="binding site" evidence="2">
    <location>
        <begin position="15"/>
        <end position="18"/>
    </location>
    <ligand>
        <name>FAD</name>
        <dbReference type="ChEBI" id="CHEBI:57692"/>
    </ligand>
</feature>
<feature type="binding site" evidence="2">
    <location>
        <position position="350"/>
    </location>
    <ligand>
        <name>FAD</name>
        <dbReference type="ChEBI" id="CHEBI:57692"/>
    </ligand>
</feature>
<proteinExistence type="predicted"/>
<keyword evidence="2" id="KW-0547">Nucleotide-binding</keyword>
<dbReference type="EMBL" id="QFYR01000003">
    <property type="protein sequence ID" value="RAK52165.1"/>
    <property type="molecule type" value="Genomic_DNA"/>
</dbReference>
<evidence type="ECO:0000313" key="4">
    <source>
        <dbReference type="Proteomes" id="UP000249725"/>
    </source>
</evidence>
<dbReference type="Gene3D" id="3.50.50.60">
    <property type="entry name" value="FAD/NAD(P)-binding domain"/>
    <property type="match status" value="1"/>
</dbReference>
<evidence type="ECO:0000256" key="2">
    <source>
        <dbReference type="PIRSR" id="PIRSR011396-2"/>
    </source>
</evidence>
<keyword evidence="2" id="KW-0285">Flavoprotein</keyword>
<evidence type="ECO:0000313" key="3">
    <source>
        <dbReference type="EMBL" id="RAK52165.1"/>
    </source>
</evidence>
<dbReference type="Proteomes" id="UP000249725">
    <property type="component" value="Unassembled WGS sequence"/>
</dbReference>
<keyword evidence="4" id="KW-1185">Reference proteome</keyword>
<dbReference type="AlphaFoldDB" id="A0A328AC32"/>
<feature type="binding site" evidence="2">
    <location>
        <position position="189"/>
    </location>
    <ligand>
        <name>FAD</name>
        <dbReference type="ChEBI" id="CHEBI:57692"/>
    </ligand>
</feature>
<dbReference type="InterPro" id="IPR006905">
    <property type="entry name" value="Flavin_halogenase"/>
</dbReference>
<dbReference type="RefSeq" id="WP_111515489.1">
    <property type="nucleotide sequence ID" value="NZ_QFYR01000003.1"/>
</dbReference>
<dbReference type="InterPro" id="IPR033856">
    <property type="entry name" value="Trp_halogen"/>
</dbReference>
<accession>A0A328AC32</accession>
<dbReference type="GO" id="GO:0000166">
    <property type="term" value="F:nucleotide binding"/>
    <property type="evidence" value="ECO:0007669"/>
    <property type="project" value="UniProtKB-KW"/>
</dbReference>
<feature type="active site" evidence="1">
    <location>
        <position position="81"/>
    </location>
</feature>
<name>A0A328AC32_9CAUL</name>
<dbReference type="Pfam" id="PF04820">
    <property type="entry name" value="Trp_halogenase"/>
    <property type="match status" value="1"/>
</dbReference>
<reference evidence="4" key="1">
    <citation type="submission" date="2018-05" db="EMBL/GenBank/DDBJ databases">
        <authorList>
            <person name="Li X."/>
        </authorList>
    </citation>
    <scope>NUCLEOTIDE SEQUENCE [LARGE SCALE GENOMIC DNA]</scope>
    <source>
        <strain evidence="4">YIM 73061</strain>
    </source>
</reference>
<dbReference type="PIRSF" id="PIRSF011396">
    <property type="entry name" value="Trp_halogenase"/>
    <property type="match status" value="1"/>
</dbReference>
<dbReference type="InterPro" id="IPR050816">
    <property type="entry name" value="Flavin-dep_Halogenase_NPB"/>
</dbReference>
<feature type="binding site" evidence="2">
    <location>
        <position position="81"/>
    </location>
    <ligand>
        <name>7-chloro-L-tryptophan</name>
        <dbReference type="ChEBI" id="CHEBI:58713"/>
    </ligand>
</feature>
<protein>
    <submittedName>
        <fullName evidence="3">Tryptophan halogenase</fullName>
    </submittedName>
</protein>
<sequence length="510" mass="56867">MNPQTSLRRVVIVGGGTAGWMAAAALSRLRRNGQTEITLIESDEIGTVGVGEATIPPIQTFNALIGLDEADFLRRTQGTFKVGIEFRDFTRLGHSYIHPFGEFGADMEAIKFHQFWLKLQKLGRTPGIDAYNLCAMAAALGRFEKPRSDRPPGPLSSLTYAYHFDAGLYARYLRDLSEPRGVVRREGRVVDVSLRGEDGHIESVTLEGGLKVEGDLFIDCSGFRGLLMEQALGTGYEDWTHWLPCDRAVAVPCEGAAAPTPYTRATARIAGWQWRIPLQHRIGNGYVYSSAHISDDEAAATLLANLDGKPLADPRPLRFTTGVRKKAWNRNCVALGLASGFMEPLESTSIHLIQNGVARLLSLFPDGGGVDPVEIEEYNRVSYGQWCAIRDFIILHYHATQRDDSEFWRHCGTMPIPDSLQRKLDLWRGKGRVFRYDDELFGESSWIAVLLGQVGLPQGYDPLADTLPVEEVDYNLQRMRQYVRRVAEAMPTHEAFIRSYCPAQPIAARP</sequence>
<comment type="caution">
    <text evidence="3">The sequence shown here is derived from an EMBL/GenBank/DDBJ whole genome shotgun (WGS) entry which is preliminary data.</text>
</comment>
<dbReference type="PANTHER" id="PTHR43747:SF4">
    <property type="entry name" value="FLAVIN-DEPENDENT TRYPTOPHAN HALOGENASE"/>
    <property type="match status" value="1"/>
</dbReference>
<dbReference type="SUPFAM" id="SSF51905">
    <property type="entry name" value="FAD/NAD(P)-binding domain"/>
    <property type="match status" value="1"/>
</dbReference>